<dbReference type="Pfam" id="PF12860">
    <property type="entry name" value="PAS_7"/>
    <property type="match status" value="1"/>
</dbReference>
<keyword evidence="9 19" id="KW-0418">Kinase</keyword>
<dbReference type="SMART" id="SM00448">
    <property type="entry name" value="REC"/>
    <property type="match status" value="1"/>
</dbReference>
<feature type="domain" description="Histidine kinase" evidence="17">
    <location>
        <begin position="523"/>
        <end position="735"/>
    </location>
</feature>
<dbReference type="GO" id="GO:0016301">
    <property type="term" value="F:kinase activity"/>
    <property type="evidence" value="ECO:0007669"/>
    <property type="project" value="UniProtKB-KW"/>
</dbReference>
<dbReference type="InterPro" id="IPR003661">
    <property type="entry name" value="HisK_dim/P_dom"/>
</dbReference>
<protein>
    <recommendedName>
        <fullName evidence="3">histidine kinase</fullName>
        <ecNumber evidence="3">2.7.13.3</ecNumber>
    </recommendedName>
</protein>
<dbReference type="Gene3D" id="6.10.250.3020">
    <property type="match status" value="1"/>
</dbReference>
<dbReference type="CDD" id="cd00156">
    <property type="entry name" value="REC"/>
    <property type="match status" value="1"/>
</dbReference>
<dbReference type="NCBIfam" id="NF041832">
    <property type="entry name" value="near_NosP_CTERM"/>
    <property type="match status" value="1"/>
</dbReference>
<keyword evidence="5 14" id="KW-0597">Phosphoprotein</keyword>
<dbReference type="Gene3D" id="1.10.287.130">
    <property type="match status" value="1"/>
</dbReference>
<dbReference type="InterPro" id="IPR029151">
    <property type="entry name" value="Sensor-like_sf"/>
</dbReference>
<evidence type="ECO:0000256" key="2">
    <source>
        <dbReference type="ARBA" id="ARBA00004651"/>
    </source>
</evidence>
<dbReference type="PROSITE" id="PS50110">
    <property type="entry name" value="RESPONSE_REGULATORY"/>
    <property type="match status" value="1"/>
</dbReference>
<evidence type="ECO:0000256" key="12">
    <source>
        <dbReference type="ARBA" id="ARBA00023012"/>
    </source>
</evidence>
<keyword evidence="13 16" id="KW-0472">Membrane</keyword>
<evidence type="ECO:0000256" key="5">
    <source>
        <dbReference type="ARBA" id="ARBA00022553"/>
    </source>
</evidence>
<evidence type="ECO:0000256" key="8">
    <source>
        <dbReference type="ARBA" id="ARBA00022741"/>
    </source>
</evidence>
<keyword evidence="8" id="KW-0547">Nucleotide-binding</keyword>
<dbReference type="SUPFAM" id="SSF55874">
    <property type="entry name" value="ATPase domain of HSP90 chaperone/DNA topoisomerase II/histidine kinase"/>
    <property type="match status" value="1"/>
</dbReference>
<comment type="caution">
    <text evidence="19">The sequence shown here is derived from an EMBL/GenBank/DDBJ whole genome shotgun (WGS) entry which is preliminary data.</text>
</comment>
<evidence type="ECO:0000256" key="16">
    <source>
        <dbReference type="SAM" id="Phobius"/>
    </source>
</evidence>
<evidence type="ECO:0000313" key="19">
    <source>
        <dbReference type="EMBL" id="MDR6841563.1"/>
    </source>
</evidence>
<evidence type="ECO:0000256" key="11">
    <source>
        <dbReference type="ARBA" id="ARBA00022989"/>
    </source>
</evidence>
<dbReference type="InterPro" id="IPR003594">
    <property type="entry name" value="HATPase_dom"/>
</dbReference>
<feature type="transmembrane region" description="Helical" evidence="16">
    <location>
        <begin position="296"/>
        <end position="319"/>
    </location>
</feature>
<reference evidence="19 20" key="1">
    <citation type="submission" date="2023-07" db="EMBL/GenBank/DDBJ databases">
        <title>Sorghum-associated microbial communities from plants grown in Nebraska, USA.</title>
        <authorList>
            <person name="Schachtman D."/>
        </authorList>
    </citation>
    <scope>NUCLEOTIDE SEQUENCE [LARGE SCALE GENOMIC DNA]</scope>
    <source>
        <strain evidence="19 20">BE107</strain>
    </source>
</reference>
<dbReference type="InterPro" id="IPR035965">
    <property type="entry name" value="PAS-like_dom_sf"/>
</dbReference>
<keyword evidence="10" id="KW-0067">ATP-binding</keyword>
<gene>
    <name evidence="19" type="ORF">J2W94_001848</name>
</gene>
<keyword evidence="7 16" id="KW-0812">Transmembrane</keyword>
<dbReference type="Gene3D" id="3.40.50.2300">
    <property type="match status" value="1"/>
</dbReference>
<dbReference type="InterPro" id="IPR036890">
    <property type="entry name" value="HATPase_C_sf"/>
</dbReference>
<dbReference type="PANTHER" id="PTHR43047">
    <property type="entry name" value="TWO-COMPONENT HISTIDINE PROTEIN KINASE"/>
    <property type="match status" value="1"/>
</dbReference>
<evidence type="ECO:0000256" key="6">
    <source>
        <dbReference type="ARBA" id="ARBA00022679"/>
    </source>
</evidence>
<evidence type="ECO:0000259" key="18">
    <source>
        <dbReference type="PROSITE" id="PS50110"/>
    </source>
</evidence>
<evidence type="ECO:0000256" key="13">
    <source>
        <dbReference type="ARBA" id="ARBA00023136"/>
    </source>
</evidence>
<dbReference type="InterPro" id="IPR036097">
    <property type="entry name" value="HisK_dim/P_sf"/>
</dbReference>
<organism evidence="19 20">
    <name type="scientific">Pseudoxanthomonas sacheonensis</name>
    <dbReference type="NCBI Taxonomy" id="443615"/>
    <lineage>
        <taxon>Bacteria</taxon>
        <taxon>Pseudomonadati</taxon>
        <taxon>Pseudomonadota</taxon>
        <taxon>Gammaproteobacteria</taxon>
        <taxon>Lysobacterales</taxon>
        <taxon>Lysobacteraceae</taxon>
        <taxon>Pseudoxanthomonas</taxon>
    </lineage>
</organism>
<dbReference type="Pfam" id="PF02743">
    <property type="entry name" value="dCache_1"/>
    <property type="match status" value="1"/>
</dbReference>
<dbReference type="SUPFAM" id="SSF52172">
    <property type="entry name" value="CheY-like"/>
    <property type="match status" value="1"/>
</dbReference>
<keyword evidence="4" id="KW-1003">Cell membrane</keyword>
<dbReference type="SMART" id="SM00387">
    <property type="entry name" value="HATPase_c"/>
    <property type="match status" value="1"/>
</dbReference>
<keyword evidence="20" id="KW-1185">Reference proteome</keyword>
<sequence length="879" mass="97673">MVPSFRPRLRLLLAGLAVVLGIGLLSGLAAWQAERRSLRASAEQAREQLRLHRDTLDAIVERYRMLPAVLALDPEVRDALAADTHDAAMVERLNRKLEQVNGVATTSTLTLLDRNGKALAASNWRTPNSNVGTDYGFRPYFQQAMTHGTGDFYALGYTTRVPGYFLSQAVRDAQGRALGVLVVKLVFSELEAAWRALPDPVFVSDAHGVIFLSGRDRWRYLDLRPLRENERSELARTRQYGDVPQRLLPYRELQAFAPDVRRVRMPGQGEQIWLSQTLPEQGWTLHLLHSTRSSMIAARTVAIAVAAGLLAVTFLLLFIHQRRRLARMRERGRIELQQLVEQHAIELRTAQDGLVQAAGGADYGESPSLQHLPQGVSVIDADLRLVAWNRRYIDLFKFPAGFIHVGLPIEDVFRYNARRGLLGPGPVEHAIARRLDHLRSGKPHMHERERSDGTVIEIRGNPLPDGGFVTSYADITAYKQAARDLRSLADALEHRIGERTRDLAVAKSEAENANRSKTRFVAAAVHDLLQPLNAARMFVSALRDKLQEPQAQGLADNVEDALAAQDAILNSLLDISRLESGALETRVRDFALAPLLETLAREFGMLAHARGLRLDWVPTRAVVRSDEALLRRILQNFLSNALRYTPKGRIVLGCRRVEGGLRIEVHDTGPGIPEARQEEIFEEFRRLDDGMADDRGAGLGLAIVERIARLLGHRVGLRSSVGRGSCFSILVPWGDRSAVAAPATEAAATDDDRDLRDCTVWCVDDDPRVCEASRTLLQRWHCQVQLAAGAGDALAAAQPGAAPRLLLLDMRLGNLTGPELYPQLVERWGSEPIVILVTAEQDDSVRAIARQHGWGFLPKPVRPAALRALIMQRLMREQA</sequence>
<dbReference type="Gene3D" id="3.30.450.20">
    <property type="entry name" value="PAS domain"/>
    <property type="match status" value="3"/>
</dbReference>
<dbReference type="InterPro" id="IPR005467">
    <property type="entry name" value="His_kinase_dom"/>
</dbReference>
<evidence type="ECO:0000256" key="15">
    <source>
        <dbReference type="SAM" id="Coils"/>
    </source>
</evidence>
<dbReference type="PROSITE" id="PS50109">
    <property type="entry name" value="HIS_KIN"/>
    <property type="match status" value="1"/>
</dbReference>
<name>A0ABU1RS03_9GAMM</name>
<dbReference type="InterPro" id="IPR004358">
    <property type="entry name" value="Sig_transdc_His_kin-like_C"/>
</dbReference>
<evidence type="ECO:0000256" key="1">
    <source>
        <dbReference type="ARBA" id="ARBA00000085"/>
    </source>
</evidence>
<dbReference type="EMBL" id="JAVDTT010000002">
    <property type="protein sequence ID" value="MDR6841563.1"/>
    <property type="molecule type" value="Genomic_DNA"/>
</dbReference>
<feature type="coiled-coil region" evidence="15">
    <location>
        <begin position="28"/>
        <end position="62"/>
    </location>
</feature>
<dbReference type="SMART" id="SM00388">
    <property type="entry name" value="HisKA"/>
    <property type="match status" value="1"/>
</dbReference>
<dbReference type="CDD" id="cd00075">
    <property type="entry name" value="HATPase"/>
    <property type="match status" value="1"/>
</dbReference>
<evidence type="ECO:0000256" key="9">
    <source>
        <dbReference type="ARBA" id="ARBA00022777"/>
    </source>
</evidence>
<proteinExistence type="predicted"/>
<accession>A0ABU1RS03</accession>
<dbReference type="CDD" id="cd00082">
    <property type="entry name" value="HisKA"/>
    <property type="match status" value="1"/>
</dbReference>
<feature type="modified residue" description="4-aspartylphosphate" evidence="14">
    <location>
        <position position="809"/>
    </location>
</feature>
<dbReference type="InterPro" id="IPR033479">
    <property type="entry name" value="dCache_1"/>
</dbReference>
<evidence type="ECO:0000259" key="17">
    <source>
        <dbReference type="PROSITE" id="PS50109"/>
    </source>
</evidence>
<evidence type="ECO:0000256" key="4">
    <source>
        <dbReference type="ARBA" id="ARBA00022475"/>
    </source>
</evidence>
<dbReference type="InterPro" id="IPR011006">
    <property type="entry name" value="CheY-like_superfamily"/>
</dbReference>
<dbReference type="PANTHER" id="PTHR43047:SF9">
    <property type="entry name" value="HISTIDINE KINASE"/>
    <property type="match status" value="1"/>
</dbReference>
<keyword evidence="15" id="KW-0175">Coiled coil</keyword>
<dbReference type="Proteomes" id="UP001254759">
    <property type="component" value="Unassembled WGS sequence"/>
</dbReference>
<evidence type="ECO:0000313" key="20">
    <source>
        <dbReference type="Proteomes" id="UP001254759"/>
    </source>
</evidence>
<evidence type="ECO:0000256" key="3">
    <source>
        <dbReference type="ARBA" id="ARBA00012438"/>
    </source>
</evidence>
<comment type="subcellular location">
    <subcellularLocation>
        <location evidence="2">Cell membrane</location>
        <topology evidence="2">Multi-pass membrane protein</topology>
    </subcellularLocation>
</comment>
<dbReference type="SUPFAM" id="SSF55785">
    <property type="entry name" value="PYP-like sensor domain (PAS domain)"/>
    <property type="match status" value="1"/>
</dbReference>
<dbReference type="SUPFAM" id="SSF103190">
    <property type="entry name" value="Sensory domain-like"/>
    <property type="match status" value="1"/>
</dbReference>
<dbReference type="EC" id="2.7.13.3" evidence="3"/>
<feature type="domain" description="Response regulatory" evidence="18">
    <location>
        <begin position="759"/>
        <end position="874"/>
    </location>
</feature>
<evidence type="ECO:0000256" key="7">
    <source>
        <dbReference type="ARBA" id="ARBA00022692"/>
    </source>
</evidence>
<keyword evidence="11 16" id="KW-1133">Transmembrane helix</keyword>
<evidence type="ECO:0000256" key="10">
    <source>
        <dbReference type="ARBA" id="ARBA00022840"/>
    </source>
</evidence>
<keyword evidence="12" id="KW-0902">Two-component regulatory system</keyword>
<dbReference type="Gene3D" id="3.30.565.10">
    <property type="entry name" value="Histidine kinase-like ATPase, C-terminal domain"/>
    <property type="match status" value="1"/>
</dbReference>
<dbReference type="SUPFAM" id="SSF47384">
    <property type="entry name" value="Homodimeric domain of signal transducing histidine kinase"/>
    <property type="match status" value="1"/>
</dbReference>
<dbReference type="Pfam" id="PF00072">
    <property type="entry name" value="Response_reg"/>
    <property type="match status" value="1"/>
</dbReference>
<dbReference type="RefSeq" id="WP_310092463.1">
    <property type="nucleotide sequence ID" value="NZ_JAVDTT010000002.1"/>
</dbReference>
<dbReference type="InterPro" id="IPR001789">
    <property type="entry name" value="Sig_transdc_resp-reg_receiver"/>
</dbReference>
<dbReference type="PRINTS" id="PR00344">
    <property type="entry name" value="BCTRLSENSOR"/>
</dbReference>
<keyword evidence="6" id="KW-0808">Transferase</keyword>
<comment type="catalytic activity">
    <reaction evidence="1">
        <text>ATP + protein L-histidine = ADP + protein N-phospho-L-histidine.</text>
        <dbReference type="EC" id="2.7.13.3"/>
    </reaction>
</comment>
<dbReference type="Pfam" id="PF00512">
    <property type="entry name" value="HisKA"/>
    <property type="match status" value="1"/>
</dbReference>
<evidence type="ECO:0000256" key="14">
    <source>
        <dbReference type="PROSITE-ProRule" id="PRU00169"/>
    </source>
</evidence>
<dbReference type="Pfam" id="PF02518">
    <property type="entry name" value="HATPase_c"/>
    <property type="match status" value="1"/>
</dbReference>
<dbReference type="CDD" id="cd12914">
    <property type="entry name" value="PDC1_DGC_like"/>
    <property type="match status" value="1"/>
</dbReference>